<keyword evidence="6 9" id="KW-1133">Transmembrane helix</keyword>
<evidence type="ECO:0000256" key="3">
    <source>
        <dbReference type="ARBA" id="ARBA00022519"/>
    </source>
</evidence>
<comment type="function">
    <text evidence="9">Essential cell division protein. May link together the upstream cell division proteins, which are predominantly cytoplasmic, with the downstream cell division proteins, which are predominantly periplasmic. May control correct divisome assembly.</text>
</comment>
<evidence type="ECO:0000256" key="7">
    <source>
        <dbReference type="ARBA" id="ARBA00023136"/>
    </source>
</evidence>
<dbReference type="Pfam" id="PF08478">
    <property type="entry name" value="POTRA_1"/>
    <property type="match status" value="1"/>
</dbReference>
<comment type="subcellular location">
    <subcellularLocation>
        <location evidence="9">Cell inner membrane</location>
        <topology evidence="9">Single-pass type II membrane protein</topology>
    </subcellularLocation>
    <subcellularLocation>
        <location evidence="1">Membrane</location>
    </subcellularLocation>
    <text evidence="9">Localizes to the division septum.</text>
</comment>
<evidence type="ECO:0000259" key="10">
    <source>
        <dbReference type="PROSITE" id="PS51779"/>
    </source>
</evidence>
<keyword evidence="2 9" id="KW-1003">Cell membrane</keyword>
<dbReference type="RefSeq" id="WP_011200831.1">
    <property type="nucleotide sequence ID" value="NZ_CP015031.1"/>
</dbReference>
<evidence type="ECO:0000256" key="2">
    <source>
        <dbReference type="ARBA" id="ARBA00022475"/>
    </source>
</evidence>
<dbReference type="InterPro" id="IPR045335">
    <property type="entry name" value="FtsQ_C_sf"/>
</dbReference>
<dbReference type="PANTHER" id="PTHR35851:SF1">
    <property type="entry name" value="CELL DIVISION PROTEIN FTSQ"/>
    <property type="match status" value="1"/>
</dbReference>
<evidence type="ECO:0000256" key="9">
    <source>
        <dbReference type="HAMAP-Rule" id="MF_00911"/>
    </source>
</evidence>
<evidence type="ECO:0000256" key="5">
    <source>
        <dbReference type="ARBA" id="ARBA00022692"/>
    </source>
</evidence>
<dbReference type="PANTHER" id="PTHR35851">
    <property type="entry name" value="CELL DIVISION PROTEIN FTSQ"/>
    <property type="match status" value="1"/>
</dbReference>
<feature type="transmembrane region" description="Helical" evidence="9">
    <location>
        <begin position="21"/>
        <end position="42"/>
    </location>
</feature>
<dbReference type="PROSITE" id="PS51779">
    <property type="entry name" value="POTRA"/>
    <property type="match status" value="1"/>
</dbReference>
<dbReference type="EMBL" id="FMUQ01000008">
    <property type="protein sequence ID" value="SCY01896.1"/>
    <property type="molecule type" value="Genomic_DNA"/>
</dbReference>
<evidence type="ECO:0000256" key="8">
    <source>
        <dbReference type="ARBA" id="ARBA00023306"/>
    </source>
</evidence>
<evidence type="ECO:0000256" key="4">
    <source>
        <dbReference type="ARBA" id="ARBA00022618"/>
    </source>
</evidence>
<dbReference type="Gene3D" id="3.40.50.11690">
    <property type="entry name" value="Cell division protein FtsQ/DivIB"/>
    <property type="match status" value="1"/>
</dbReference>
<comment type="similarity">
    <text evidence="9">Belongs to the FtsQ/DivIB family. FtsQ subfamily.</text>
</comment>
<feature type="domain" description="POTRA" evidence="10">
    <location>
        <begin position="55"/>
        <end position="125"/>
    </location>
</feature>
<evidence type="ECO:0000256" key="1">
    <source>
        <dbReference type="ARBA" id="ARBA00004370"/>
    </source>
</evidence>
<organism evidence="11 12">
    <name type="scientific">Basfia succiniciproducens</name>
    <dbReference type="NCBI Taxonomy" id="653940"/>
    <lineage>
        <taxon>Bacteria</taxon>
        <taxon>Pseudomonadati</taxon>
        <taxon>Pseudomonadota</taxon>
        <taxon>Gammaproteobacteria</taxon>
        <taxon>Pasteurellales</taxon>
        <taxon>Pasteurellaceae</taxon>
        <taxon>Basfia</taxon>
    </lineage>
</organism>
<keyword evidence="12" id="KW-1185">Reference proteome</keyword>
<gene>
    <name evidence="9" type="primary">ftsQ</name>
    <name evidence="11" type="ORF">SAMN02910354_01183</name>
</gene>
<accession>A0A1G5CHR7</accession>
<proteinExistence type="inferred from homology"/>
<keyword evidence="4 9" id="KW-0132">Cell division</keyword>
<keyword evidence="3 9" id="KW-0997">Cell inner membrane</keyword>
<dbReference type="HAMAP" id="MF_00911">
    <property type="entry name" value="FtsQ_subfam"/>
    <property type="match status" value="1"/>
</dbReference>
<evidence type="ECO:0000313" key="12">
    <source>
        <dbReference type="Proteomes" id="UP000199588"/>
    </source>
</evidence>
<dbReference type="InterPro" id="IPR005548">
    <property type="entry name" value="Cell_div_FtsQ/DivIB_C"/>
</dbReference>
<dbReference type="GO" id="GO:0051301">
    <property type="term" value="P:cell division"/>
    <property type="evidence" value="ECO:0007669"/>
    <property type="project" value="UniProtKB-KW"/>
</dbReference>
<dbReference type="Gene3D" id="3.10.20.310">
    <property type="entry name" value="membrane protein fhac"/>
    <property type="match status" value="1"/>
</dbReference>
<keyword evidence="5 9" id="KW-0812">Transmembrane</keyword>
<dbReference type="Pfam" id="PF03799">
    <property type="entry name" value="FtsQ_DivIB_C"/>
    <property type="match status" value="1"/>
</dbReference>
<protein>
    <recommendedName>
        <fullName evidence="9">Cell division protein FtsQ</fullName>
    </recommendedName>
</protein>
<dbReference type="InterPro" id="IPR034746">
    <property type="entry name" value="POTRA"/>
</dbReference>
<dbReference type="InterPro" id="IPR026579">
    <property type="entry name" value="FtsQ"/>
</dbReference>
<evidence type="ECO:0000313" key="11">
    <source>
        <dbReference type="EMBL" id="SCY01896.1"/>
    </source>
</evidence>
<comment type="caution">
    <text evidence="11">The sequence shown here is derived from an EMBL/GenBank/DDBJ whole genome shotgun (WGS) entry which is preliminary data.</text>
</comment>
<dbReference type="InterPro" id="IPR013685">
    <property type="entry name" value="POTRA_FtsQ_type"/>
</dbReference>
<reference evidence="11 12" key="1">
    <citation type="submission" date="2016-10" db="EMBL/GenBank/DDBJ databases">
        <authorList>
            <person name="Varghese N."/>
            <person name="Submissions S."/>
        </authorList>
    </citation>
    <scope>NUCLEOTIDE SEQUENCE [LARGE SCALE GENOMIC DNA]</scope>
    <source>
        <strain evidence="11 12">DSM 22022</strain>
    </source>
</reference>
<dbReference type="Proteomes" id="UP000199588">
    <property type="component" value="Unassembled WGS sequence"/>
</dbReference>
<comment type="subunit">
    <text evidence="9">Part of a complex composed of FtsB, FtsL and FtsQ.</text>
</comment>
<evidence type="ECO:0000256" key="6">
    <source>
        <dbReference type="ARBA" id="ARBA00022989"/>
    </source>
</evidence>
<sequence length="256" mass="29382">MSVVKRKTTQKKIKLAEPKTRVFLQVKPLLVLCCVGLLYFAYINWQTLLDKLDSKPISSFALVGTPQYTTNADVRDMILKMGELKGFFGQDVDVIREQIESMPWIKGAVVRKIWPDRLSIWVAEYAPVAFWNSEDFVSLDGVVFKLPKDRLKNDNLPRLYGPDYQSLAVLDAWKQIFNELKSKGITLKAVSIDERGSWEIVVENDITLKLGRGEWKSKIDRFMTIYPQVEIPENKKIAYIDLRYKVGAAVSFADIN</sequence>
<keyword evidence="8 9" id="KW-0131">Cell cycle</keyword>
<name>A0A1G5CHR7_9PAST</name>
<keyword evidence="7 9" id="KW-0472">Membrane</keyword>